<proteinExistence type="predicted"/>
<evidence type="ECO:0000313" key="1">
    <source>
        <dbReference type="EMBL" id="KAJ8119719.1"/>
    </source>
</evidence>
<keyword evidence="2" id="KW-1185">Reference proteome</keyword>
<evidence type="ECO:0000313" key="2">
    <source>
        <dbReference type="Proteomes" id="UP001153334"/>
    </source>
</evidence>
<accession>A0ACC2IWX2</accession>
<gene>
    <name evidence="1" type="ORF">ONZ43_g3391</name>
</gene>
<dbReference type="Proteomes" id="UP001153334">
    <property type="component" value="Unassembled WGS sequence"/>
</dbReference>
<dbReference type="EMBL" id="JAPESX010000782">
    <property type="protein sequence ID" value="KAJ8119719.1"/>
    <property type="molecule type" value="Genomic_DNA"/>
</dbReference>
<sequence>MSIKKLAKRIKLSSRSLKVEVCSWLANDFVDGIIRPLQTEKTSLEPPERYLNVVRRVLEAAQDYSMLDTTLGCMTHSSDVETLSYCVNTISLHLPIFFAMGSAKSLFHSFYDRLRAISAEQGVGARPLLASLANLAPRLPGLEATASQLRNELLLADRSNAVDASSPLSDNMAIQLQDDETELGEQIEKLANYTSADKLTMERLFHAIVRKLVSCWAKGHERQRPYSILLSRLRVFDTQYFDTLMKDWVQHIRKMTRREPISQMYPILVSSGCLSLTTLLATALRNQSQGAQPQSNAVGSASTYMQEILQMLMKQMEPDHILTLGDCYRFQIIQAQARLEYAKEVMLLVRGSLAEYAASRNQQPPRPQPLDDEKVKSDLFELLRDLILVDPQAASQTLSLRSPDAKLATLIEGLTTKLLVPHCVGGQKTFEQVLELANEFTLPFCQVKLSLNLAIHDPSTPEGAERLQAQFEQLSVAMDNAIEADNVMWTGMLSYLSFDISLHLKTRAEARFLYLFPSVKSIPFNESSSKRDIHMAENLLTVVDSVLRGASASKLSPFSSGMADRLTDLWEILGSSSEECGPLKTTVLAHWLPLLLSYLALQASQFSASVDPSKLLGGDIRARVLVILAGIVLELDKYPSSHLGPRVFDIALVLADNLPEDARLQCVRAVKDSTTDPRLRYLFSFSPDPAENFMLAHRERPPAGHPERRLMAMNLCMGIPPERLTPFAFRRWEILNEPTPNIGDNDTSLSLALFDARKI</sequence>
<protein>
    <submittedName>
        <fullName evidence="1">Uncharacterized protein</fullName>
    </submittedName>
</protein>
<name>A0ACC2IWX2_9PEZI</name>
<reference evidence="1" key="1">
    <citation type="submission" date="2022-11" db="EMBL/GenBank/DDBJ databases">
        <title>Genome Sequence of Nemania bipapillata.</title>
        <authorList>
            <person name="Buettner E."/>
        </authorList>
    </citation>
    <scope>NUCLEOTIDE SEQUENCE</scope>
    <source>
        <strain evidence="1">CP14</strain>
    </source>
</reference>
<comment type="caution">
    <text evidence="1">The sequence shown here is derived from an EMBL/GenBank/DDBJ whole genome shotgun (WGS) entry which is preliminary data.</text>
</comment>
<organism evidence="1 2">
    <name type="scientific">Nemania bipapillata</name>
    <dbReference type="NCBI Taxonomy" id="110536"/>
    <lineage>
        <taxon>Eukaryota</taxon>
        <taxon>Fungi</taxon>
        <taxon>Dikarya</taxon>
        <taxon>Ascomycota</taxon>
        <taxon>Pezizomycotina</taxon>
        <taxon>Sordariomycetes</taxon>
        <taxon>Xylariomycetidae</taxon>
        <taxon>Xylariales</taxon>
        <taxon>Xylariaceae</taxon>
        <taxon>Nemania</taxon>
    </lineage>
</organism>